<evidence type="ECO:0000313" key="11">
    <source>
        <dbReference type="EMBL" id="OZG53018.1"/>
    </source>
</evidence>
<dbReference type="InterPro" id="IPR017871">
    <property type="entry name" value="ABC_transporter-like_CS"/>
</dbReference>
<evidence type="ECO:0000256" key="1">
    <source>
        <dbReference type="ARBA" id="ARBA00004202"/>
    </source>
</evidence>
<dbReference type="SUPFAM" id="SSF52540">
    <property type="entry name" value="P-loop containing nucleoside triphosphate hydrolases"/>
    <property type="match status" value="1"/>
</dbReference>
<evidence type="ECO:0000256" key="8">
    <source>
        <dbReference type="ARBA" id="ARBA00022967"/>
    </source>
</evidence>
<keyword evidence="6" id="KW-0547">Nucleotide-binding</keyword>
<dbReference type="InterPro" id="IPR027417">
    <property type="entry name" value="P-loop_NTPase"/>
</dbReference>
<dbReference type="PROSITE" id="PS00211">
    <property type="entry name" value="ABC_TRANSPORTER_1"/>
    <property type="match status" value="1"/>
</dbReference>
<dbReference type="Pfam" id="PF00005">
    <property type="entry name" value="ABC_tran"/>
    <property type="match status" value="1"/>
</dbReference>
<keyword evidence="9" id="KW-0472">Membrane</keyword>
<comment type="caution">
    <text evidence="11">The sequence shown here is derived from an EMBL/GenBank/DDBJ whole genome shotgun (WGS) entry which is preliminary data.</text>
</comment>
<dbReference type="RefSeq" id="WP_094690920.1">
    <property type="nucleotide sequence ID" value="NZ_MWWQ01000005.1"/>
</dbReference>
<evidence type="ECO:0000256" key="6">
    <source>
        <dbReference type="ARBA" id="ARBA00022741"/>
    </source>
</evidence>
<dbReference type="CDD" id="cd03257">
    <property type="entry name" value="ABC_NikE_OppD_transporters"/>
    <property type="match status" value="1"/>
</dbReference>
<evidence type="ECO:0000256" key="7">
    <source>
        <dbReference type="ARBA" id="ARBA00022840"/>
    </source>
</evidence>
<evidence type="ECO:0000256" key="2">
    <source>
        <dbReference type="ARBA" id="ARBA00005417"/>
    </source>
</evidence>
<evidence type="ECO:0000256" key="4">
    <source>
        <dbReference type="ARBA" id="ARBA00022475"/>
    </source>
</evidence>
<dbReference type="GO" id="GO:0016887">
    <property type="term" value="F:ATP hydrolysis activity"/>
    <property type="evidence" value="ECO:0007669"/>
    <property type="project" value="InterPro"/>
</dbReference>
<evidence type="ECO:0000313" key="12">
    <source>
        <dbReference type="Proteomes" id="UP000216454"/>
    </source>
</evidence>
<reference evidence="11 12" key="1">
    <citation type="journal article" date="2017" name="BMC Genomics">
        <title>Comparative genomic and phylogenomic analyses of the Bifidobacteriaceae family.</title>
        <authorList>
            <person name="Lugli G.A."/>
            <person name="Milani C."/>
            <person name="Turroni F."/>
            <person name="Duranti S."/>
            <person name="Mancabelli L."/>
            <person name="Mangifesta M."/>
            <person name="Ferrario C."/>
            <person name="Modesto M."/>
            <person name="Mattarelli P."/>
            <person name="Jiri K."/>
            <person name="van Sinderen D."/>
            <person name="Ventura M."/>
        </authorList>
    </citation>
    <scope>NUCLEOTIDE SEQUENCE [LARGE SCALE GENOMIC DNA]</scope>
    <source>
        <strain evidence="11 12">DSM 24744</strain>
    </source>
</reference>
<evidence type="ECO:0000256" key="5">
    <source>
        <dbReference type="ARBA" id="ARBA00022519"/>
    </source>
</evidence>
<dbReference type="EMBL" id="MWWQ01000005">
    <property type="protein sequence ID" value="OZG53018.1"/>
    <property type="molecule type" value="Genomic_DNA"/>
</dbReference>
<keyword evidence="5" id="KW-0997">Cell inner membrane</keyword>
<evidence type="ECO:0000259" key="10">
    <source>
        <dbReference type="PROSITE" id="PS50893"/>
    </source>
</evidence>
<dbReference type="AlphaFoldDB" id="A0A261F1Q4"/>
<dbReference type="InterPro" id="IPR050388">
    <property type="entry name" value="ABC_Ni/Peptide_Import"/>
</dbReference>
<accession>A0A261F1Q4</accession>
<dbReference type="Proteomes" id="UP000216454">
    <property type="component" value="Unassembled WGS sequence"/>
</dbReference>
<dbReference type="GO" id="GO:0005886">
    <property type="term" value="C:plasma membrane"/>
    <property type="evidence" value="ECO:0007669"/>
    <property type="project" value="UniProtKB-SubCell"/>
</dbReference>
<evidence type="ECO:0000256" key="9">
    <source>
        <dbReference type="ARBA" id="ARBA00023136"/>
    </source>
</evidence>
<dbReference type="PANTHER" id="PTHR43297">
    <property type="entry name" value="OLIGOPEPTIDE TRANSPORT ATP-BINDING PROTEIN APPD"/>
    <property type="match status" value="1"/>
</dbReference>
<dbReference type="OrthoDB" id="8481147at2"/>
<dbReference type="PROSITE" id="PS50893">
    <property type="entry name" value="ABC_TRANSPORTER_2"/>
    <property type="match status" value="1"/>
</dbReference>
<comment type="similarity">
    <text evidence="2">Belongs to the ABC transporter superfamily.</text>
</comment>
<feature type="domain" description="ABC transporter" evidence="10">
    <location>
        <begin position="3"/>
        <end position="246"/>
    </location>
</feature>
<protein>
    <submittedName>
        <fullName evidence="11">Diguanylate cyclase</fullName>
    </submittedName>
</protein>
<dbReference type="GO" id="GO:0005524">
    <property type="term" value="F:ATP binding"/>
    <property type="evidence" value="ECO:0007669"/>
    <property type="project" value="UniProtKB-KW"/>
</dbReference>
<dbReference type="SMART" id="SM00382">
    <property type="entry name" value="AAA"/>
    <property type="match status" value="1"/>
</dbReference>
<proteinExistence type="inferred from homology"/>
<dbReference type="InterPro" id="IPR003593">
    <property type="entry name" value="AAA+_ATPase"/>
</dbReference>
<name>A0A261F1Q4_9BIFI</name>
<evidence type="ECO:0000256" key="3">
    <source>
        <dbReference type="ARBA" id="ARBA00022448"/>
    </source>
</evidence>
<dbReference type="PANTHER" id="PTHR43297:SF14">
    <property type="entry name" value="ATPASE AAA-TYPE CORE DOMAIN-CONTAINING PROTEIN"/>
    <property type="match status" value="1"/>
</dbReference>
<comment type="subcellular location">
    <subcellularLocation>
        <location evidence="1">Cell membrane</location>
        <topology evidence="1">Peripheral membrane protein</topology>
    </subcellularLocation>
</comment>
<sequence length="274" mass="28653">MVLHVHDLVVGSSTAPIVTGVSLDVAPGERVGLVGPSGSGKSMISRAILGILPSSLHAKGSVKIGGVEVIGAPDARLADLRGRYVSAVFQNPGAALDPVHTIAHSIGLPLALHYDVDRDEMRERVLRQMDAVDLPRSLADAYPHQLSGGQRQRVAIAAALITSPRLIITDEPTTALDAVVQRDVVDLLVRLVDGLGASLLFITHDFAVLRRATTRCYVMESGRIAESGNTEALMRAPQTPVGAALVEAAEMLTLHGTASDAMKGGTVMKGGVTS</sequence>
<dbReference type="Gene3D" id="3.40.50.300">
    <property type="entry name" value="P-loop containing nucleotide triphosphate hydrolases"/>
    <property type="match status" value="1"/>
</dbReference>
<dbReference type="InterPro" id="IPR003439">
    <property type="entry name" value="ABC_transporter-like_ATP-bd"/>
</dbReference>
<organism evidence="11 12">
    <name type="scientific">Pseudoscardovia suis</name>
    <dbReference type="NCBI Taxonomy" id="987063"/>
    <lineage>
        <taxon>Bacteria</taxon>
        <taxon>Bacillati</taxon>
        <taxon>Actinomycetota</taxon>
        <taxon>Actinomycetes</taxon>
        <taxon>Bifidobacteriales</taxon>
        <taxon>Bifidobacteriaceae</taxon>
        <taxon>Pseudoscardovia</taxon>
    </lineage>
</organism>
<gene>
    <name evidence="11" type="ORF">PSSU_0636</name>
</gene>
<keyword evidence="12" id="KW-1185">Reference proteome</keyword>
<keyword evidence="7" id="KW-0067">ATP-binding</keyword>
<keyword evidence="8" id="KW-1278">Translocase</keyword>
<keyword evidence="3" id="KW-0813">Transport</keyword>
<keyword evidence="4" id="KW-1003">Cell membrane</keyword>